<evidence type="ECO:0000313" key="6">
    <source>
        <dbReference type="EMBL" id="MDN4164484.1"/>
    </source>
</evidence>
<reference evidence="6" key="1">
    <citation type="submission" date="2023-06" db="EMBL/GenBank/DDBJ databases">
        <title>Cytophagales bacterium Strain LB-30, isolated from soil.</title>
        <authorList>
            <person name="Liu B."/>
        </authorList>
    </citation>
    <scope>NUCLEOTIDE SEQUENCE</scope>
    <source>
        <strain evidence="6">LB-30</strain>
    </source>
</reference>
<feature type="transmembrane region" description="Helical" evidence="5">
    <location>
        <begin position="168"/>
        <end position="189"/>
    </location>
</feature>
<evidence type="ECO:0000313" key="7">
    <source>
        <dbReference type="Proteomes" id="UP001168552"/>
    </source>
</evidence>
<accession>A0ABT8F2N7</accession>
<dbReference type="EMBL" id="JAUHJS010000002">
    <property type="protein sequence ID" value="MDN4164484.1"/>
    <property type="molecule type" value="Genomic_DNA"/>
</dbReference>
<feature type="transmembrane region" description="Helical" evidence="5">
    <location>
        <begin position="12"/>
        <end position="33"/>
    </location>
</feature>
<comment type="subcellular location">
    <subcellularLocation>
        <location evidence="1">Membrane</location>
        <topology evidence="1">Multi-pass membrane protein</topology>
    </subcellularLocation>
</comment>
<name>A0ABT8F2N7_9BACT</name>
<protein>
    <submittedName>
        <fullName evidence="6">UbiA family prenyltransferase</fullName>
    </submittedName>
</protein>
<feature type="transmembrane region" description="Helical" evidence="5">
    <location>
        <begin position="236"/>
        <end position="253"/>
    </location>
</feature>
<sequence>MYLSVMISRATVLHLRIPFSYYLMPVFLLAWAIQPLEVETWRLVSTFLILHLFLYPASNAFNSYHDKDEGSIGGLENPPPVSKELLHTANLMDMMALIMAYVLSPLFALLLLAYTLASRAYSHPSVRLKKYPLISWVVAGVFQGFVTVWMSFEGLHATGIPMLLEPEVYLPALLSSLMLMGSYPMTQVYQHQEDRQRGDRTLSLLLGIRGTFHFTMLVFTVATAAFVAYFYQQNPWLALAYPLVLSPVLFYFFRWYLRVRKNAQAADFHATMRLNFISATCLIVFFLLSGWLKFPFLWTLF</sequence>
<evidence type="ECO:0000256" key="4">
    <source>
        <dbReference type="ARBA" id="ARBA00023136"/>
    </source>
</evidence>
<keyword evidence="3 5" id="KW-1133">Transmembrane helix</keyword>
<feature type="transmembrane region" description="Helical" evidence="5">
    <location>
        <begin position="210"/>
        <end position="230"/>
    </location>
</feature>
<keyword evidence="2 5" id="KW-0812">Transmembrane</keyword>
<evidence type="ECO:0000256" key="2">
    <source>
        <dbReference type="ARBA" id="ARBA00022692"/>
    </source>
</evidence>
<dbReference type="InterPro" id="IPR000537">
    <property type="entry name" value="UbiA_prenyltransferase"/>
</dbReference>
<dbReference type="Pfam" id="PF01040">
    <property type="entry name" value="UbiA"/>
    <property type="match status" value="1"/>
</dbReference>
<keyword evidence="7" id="KW-1185">Reference proteome</keyword>
<proteinExistence type="predicted"/>
<feature type="transmembrane region" description="Helical" evidence="5">
    <location>
        <begin position="133"/>
        <end position="152"/>
    </location>
</feature>
<dbReference type="Proteomes" id="UP001168552">
    <property type="component" value="Unassembled WGS sequence"/>
</dbReference>
<feature type="transmembrane region" description="Helical" evidence="5">
    <location>
        <begin position="274"/>
        <end position="292"/>
    </location>
</feature>
<evidence type="ECO:0000256" key="5">
    <source>
        <dbReference type="SAM" id="Phobius"/>
    </source>
</evidence>
<organism evidence="6 7">
    <name type="scientific">Shiella aurantiaca</name>
    <dbReference type="NCBI Taxonomy" id="3058365"/>
    <lineage>
        <taxon>Bacteria</taxon>
        <taxon>Pseudomonadati</taxon>
        <taxon>Bacteroidota</taxon>
        <taxon>Cytophagia</taxon>
        <taxon>Cytophagales</taxon>
        <taxon>Shiellaceae</taxon>
        <taxon>Shiella</taxon>
    </lineage>
</organism>
<gene>
    <name evidence="6" type="ORF">QWY31_03170</name>
</gene>
<feature type="transmembrane region" description="Helical" evidence="5">
    <location>
        <begin position="94"/>
        <end position="113"/>
    </location>
</feature>
<evidence type="ECO:0000256" key="3">
    <source>
        <dbReference type="ARBA" id="ARBA00022989"/>
    </source>
</evidence>
<keyword evidence="4 5" id="KW-0472">Membrane</keyword>
<evidence type="ECO:0000256" key="1">
    <source>
        <dbReference type="ARBA" id="ARBA00004141"/>
    </source>
</evidence>
<comment type="caution">
    <text evidence="6">The sequence shown here is derived from an EMBL/GenBank/DDBJ whole genome shotgun (WGS) entry which is preliminary data.</text>
</comment>